<protein>
    <submittedName>
        <fullName evidence="3">Uncharacterized protein</fullName>
    </submittedName>
</protein>
<keyword evidence="1" id="KW-0175">Coiled coil</keyword>
<feature type="region of interest" description="Disordered" evidence="2">
    <location>
        <begin position="599"/>
        <end position="711"/>
    </location>
</feature>
<evidence type="ECO:0000256" key="1">
    <source>
        <dbReference type="SAM" id="Coils"/>
    </source>
</evidence>
<proteinExistence type="predicted"/>
<feature type="compositionally biased region" description="Low complexity" evidence="2">
    <location>
        <begin position="512"/>
        <end position="536"/>
    </location>
</feature>
<feature type="coiled-coil region" evidence="1">
    <location>
        <begin position="216"/>
        <end position="243"/>
    </location>
</feature>
<feature type="compositionally biased region" description="Basic and acidic residues" evidence="2">
    <location>
        <begin position="658"/>
        <end position="675"/>
    </location>
</feature>
<dbReference type="EMBL" id="JAECZO010000005">
    <property type="protein sequence ID" value="KAK7200453.1"/>
    <property type="molecule type" value="Genomic_DNA"/>
</dbReference>
<feature type="region of interest" description="Disordered" evidence="2">
    <location>
        <begin position="978"/>
        <end position="1062"/>
    </location>
</feature>
<keyword evidence="4" id="KW-1185">Reference proteome</keyword>
<gene>
    <name evidence="3" type="ORF">NESM_000099800</name>
</gene>
<dbReference type="PANTHER" id="PTHR48125:SF12">
    <property type="entry name" value="AT HOOK TRANSCRIPTION FACTOR FAMILY-RELATED"/>
    <property type="match status" value="1"/>
</dbReference>
<evidence type="ECO:0000313" key="3">
    <source>
        <dbReference type="EMBL" id="KAK7200453.1"/>
    </source>
</evidence>
<feature type="region of interest" description="Disordered" evidence="2">
    <location>
        <begin position="724"/>
        <end position="784"/>
    </location>
</feature>
<dbReference type="Proteomes" id="UP001430356">
    <property type="component" value="Unassembled WGS sequence"/>
</dbReference>
<reference evidence="3 4" key="1">
    <citation type="journal article" date="2021" name="MBio">
        <title>A New Model Trypanosomatid, Novymonas esmeraldas: Genomic Perception of Its 'Candidatus Pandoraea novymonadis' Endosymbiont.</title>
        <authorList>
            <person name="Zakharova A."/>
            <person name="Saura A."/>
            <person name="Butenko A."/>
            <person name="Podesvova L."/>
            <person name="Warmusova S."/>
            <person name="Kostygov A.Y."/>
            <person name="Nenarokova A."/>
            <person name="Lukes J."/>
            <person name="Opperdoes F.R."/>
            <person name="Yurchenko V."/>
        </authorList>
    </citation>
    <scope>NUCLEOTIDE SEQUENCE [LARGE SCALE GENOMIC DNA]</scope>
    <source>
        <strain evidence="3 4">E262AT.01</strain>
    </source>
</reference>
<feature type="compositionally biased region" description="Low complexity" evidence="2">
    <location>
        <begin position="935"/>
        <end position="945"/>
    </location>
</feature>
<feature type="region of interest" description="Disordered" evidence="2">
    <location>
        <begin position="499"/>
        <end position="536"/>
    </location>
</feature>
<evidence type="ECO:0000313" key="4">
    <source>
        <dbReference type="Proteomes" id="UP001430356"/>
    </source>
</evidence>
<feature type="region of interest" description="Disordered" evidence="2">
    <location>
        <begin position="919"/>
        <end position="945"/>
    </location>
</feature>
<sequence>MERAAPTQTPGQQAVHRAEAAMAAADHPLLKVAHRSTTDQREAFLEQLYGDYAELQRQRDEIGGRKRQMDFDAYDSNQKGIHDVLFASTDAADGALGDWDTWERVDTVVKRYAYGRPRHAAPDKKEMSAMQSRLDAVHQALQERGAMVQSLAQNFETVQQELAGVLKLLRMKDNEIRTLSNQNSTATLQLRCVQRECAALRGLRSEGETSAVKEDLRFLIEANKTLEQENRQLRRRLNACEGAMATTPRASCKDAAPDVASRSRSPDADEAGASTASRPFDADLDRCVDDDAYRRALLHQNIPLSGAVVDAKREAEQWKRRLEAEVHSALETLDRDAMVVEQSVQVPAGRTGAPGPARMENGVFVSYATYQTAVEAQPWRKSVQVVAAPPLPTATAAAVPAAPLRATATADATVLTGTSSATKTAATGIVTSAAPSARTNLSPTPPLPQTASPEPDQPAPPPHPKEERKLRTSLHGTRRKKSAVTAATSAAMAAAAGAVSTKKAGGGGGGRRLSSAAQRGRRTTALSSNASSSTSVSGGAAALAQLKSAVLQCAELSRASALRRELLHVQWLRQQLHGERERVASLVAAQAEATKQEAAAAAAATAAQGPPRRPGPGHMTAESSGAVFVPPSLPMATKARQSAGSPRRVSASLVSVSDRLRHAVHESRPLTRDPDEGGGEVEGRPGNSGVRATSEDSRPSVSPAQDPLCSPSWAQATQTYAVLSPALSPSVPRARVETPPPSTRRPSSAASLTGTPADVAASASATALSRVGDAEPVHPPPVPAVTAVGRGDVRVGRLASEAAWLRLEMRRLRGDAVAFGDGVQEALRLLGTLFAQQQQRVQQTRDEERLVAMRVTAQTAMEEAAVARAVHLLEDRFGARLSHDLSAAGPLPDSATDEEWFANELRLAALEMVRETVQTHTAPADATAAPPPPGHRAAPSRESADDAAALARAFFEEDVLPNSLPWSKGLFGTAKRWGAPTDMGDAVDEDDVGTGKLLRGHGVPDRRQPLPHPSSRPLQPTQWYWKAPDPYGGRQPGASRPDTLPAPKERTGGLGTASLLVPNPPTWRLSPADVASIRPTVMRYDFSAAAQQAQQGVNEHVRRATAYIYGSQFDDFVREFIVPIISAATHVTAGTGMDVAMRTAVHQLRERARQRCKRGVRLLFNRVANNVRTRSLLRRTVHHGEGFVSYVGVLYNKWRKRLEEERRQMRAQQQGQRASLLSLLHLHMPAAAAPAAPAPPPSSAAHVSDSNRRPPRRPLQGSSYHFNDAKFDANKRTM</sequence>
<feature type="region of interest" description="Disordered" evidence="2">
    <location>
        <begin position="1232"/>
        <end position="1278"/>
    </location>
</feature>
<comment type="caution">
    <text evidence="3">The sequence shown here is derived from an EMBL/GenBank/DDBJ whole genome shotgun (WGS) entry which is preliminary data.</text>
</comment>
<feature type="region of interest" description="Disordered" evidence="2">
    <location>
        <begin position="246"/>
        <end position="277"/>
    </location>
</feature>
<dbReference type="PANTHER" id="PTHR48125">
    <property type="entry name" value="LP07818P1"/>
    <property type="match status" value="1"/>
</dbReference>
<feature type="compositionally biased region" description="Polar residues" evidence="2">
    <location>
        <begin position="432"/>
        <end position="442"/>
    </location>
</feature>
<name>A0AAW0F222_9TRYP</name>
<accession>A0AAW0F222</accession>
<feature type="compositionally biased region" description="Basic and acidic residues" evidence="2">
    <location>
        <begin position="1267"/>
        <end position="1278"/>
    </location>
</feature>
<organism evidence="3 4">
    <name type="scientific">Novymonas esmeraldas</name>
    <dbReference type="NCBI Taxonomy" id="1808958"/>
    <lineage>
        <taxon>Eukaryota</taxon>
        <taxon>Discoba</taxon>
        <taxon>Euglenozoa</taxon>
        <taxon>Kinetoplastea</taxon>
        <taxon>Metakinetoplastina</taxon>
        <taxon>Trypanosomatida</taxon>
        <taxon>Trypanosomatidae</taxon>
        <taxon>Novymonas</taxon>
    </lineage>
</organism>
<feature type="compositionally biased region" description="Low complexity" evidence="2">
    <location>
        <begin position="744"/>
        <end position="769"/>
    </location>
</feature>
<evidence type="ECO:0000256" key="2">
    <source>
        <dbReference type="SAM" id="MobiDB-lite"/>
    </source>
</evidence>
<feature type="region of interest" description="Disordered" evidence="2">
    <location>
        <begin position="432"/>
        <end position="487"/>
    </location>
</feature>
<dbReference type="AlphaFoldDB" id="A0AAW0F222"/>